<dbReference type="InterPro" id="IPR012337">
    <property type="entry name" value="RNaseH-like_sf"/>
</dbReference>
<dbReference type="FunFam" id="3.30.420.10:FF:000100">
    <property type="entry name" value="3'-5' exonuclease/helicase (Wrn), putative"/>
    <property type="match status" value="1"/>
</dbReference>
<dbReference type="Pfam" id="PF01612">
    <property type="entry name" value="DNA_pol_A_exo1"/>
    <property type="match status" value="1"/>
</dbReference>
<dbReference type="GO" id="GO:0003676">
    <property type="term" value="F:nucleic acid binding"/>
    <property type="evidence" value="ECO:0007669"/>
    <property type="project" value="InterPro"/>
</dbReference>
<feature type="compositionally biased region" description="Polar residues" evidence="3">
    <location>
        <begin position="140"/>
        <end position="149"/>
    </location>
</feature>
<proteinExistence type="predicted"/>
<name>A0A7J6JE00_COLFN</name>
<comment type="caution">
    <text evidence="5">The sequence shown here is derived from an EMBL/GenBank/DDBJ whole genome shotgun (WGS) entry which is preliminary data.</text>
</comment>
<feature type="domain" description="3'-5' exonuclease" evidence="4">
    <location>
        <begin position="203"/>
        <end position="391"/>
    </location>
</feature>
<dbReference type="CDD" id="cd06141">
    <property type="entry name" value="WRN_exo"/>
    <property type="match status" value="1"/>
</dbReference>
<dbReference type="RefSeq" id="XP_031887102.1">
    <property type="nucleotide sequence ID" value="XM_032034014.1"/>
</dbReference>
<organism evidence="5 6">
    <name type="scientific">Colletotrichum fructicola (strain Nara gc5)</name>
    <name type="common">Anthracnose fungus</name>
    <name type="synonym">Colletotrichum gloeosporioides (strain Nara gc5)</name>
    <dbReference type="NCBI Taxonomy" id="1213859"/>
    <lineage>
        <taxon>Eukaryota</taxon>
        <taxon>Fungi</taxon>
        <taxon>Dikarya</taxon>
        <taxon>Ascomycota</taxon>
        <taxon>Pezizomycotina</taxon>
        <taxon>Sordariomycetes</taxon>
        <taxon>Hypocreomycetidae</taxon>
        <taxon>Glomerellales</taxon>
        <taxon>Glomerellaceae</taxon>
        <taxon>Colletotrichum</taxon>
        <taxon>Colletotrichum gloeosporioides species complex</taxon>
    </lineage>
</organism>
<dbReference type="GO" id="GO:0006139">
    <property type="term" value="P:nucleobase-containing compound metabolic process"/>
    <property type="evidence" value="ECO:0007669"/>
    <property type="project" value="InterPro"/>
</dbReference>
<dbReference type="Proteomes" id="UP000011096">
    <property type="component" value="Unassembled WGS sequence"/>
</dbReference>
<keyword evidence="5" id="KW-0547">Nucleotide-binding</keyword>
<feature type="compositionally biased region" description="Low complexity" evidence="3">
    <location>
        <begin position="93"/>
        <end position="108"/>
    </location>
</feature>
<evidence type="ECO:0000313" key="6">
    <source>
        <dbReference type="Proteomes" id="UP000011096"/>
    </source>
</evidence>
<evidence type="ECO:0000259" key="4">
    <source>
        <dbReference type="SMART" id="SM00474"/>
    </source>
</evidence>
<keyword evidence="5" id="KW-0067">ATP-binding</keyword>
<dbReference type="SUPFAM" id="SSF53098">
    <property type="entry name" value="Ribonuclease H-like"/>
    <property type="match status" value="1"/>
</dbReference>
<keyword evidence="6" id="KW-1185">Reference proteome</keyword>
<evidence type="ECO:0000256" key="3">
    <source>
        <dbReference type="SAM" id="MobiDB-lite"/>
    </source>
</evidence>
<dbReference type="GO" id="GO:0005737">
    <property type="term" value="C:cytoplasm"/>
    <property type="evidence" value="ECO:0007669"/>
    <property type="project" value="TreeGrafter"/>
</dbReference>
<protein>
    <submittedName>
        <fullName evidence="5">Werner syndrome ATP-dependent helicase</fullName>
    </submittedName>
</protein>
<dbReference type="OrthoDB" id="1920326at2759"/>
<dbReference type="EMBL" id="ANPB02000002">
    <property type="protein sequence ID" value="KAF4488518.1"/>
    <property type="molecule type" value="Genomic_DNA"/>
</dbReference>
<dbReference type="PANTHER" id="PTHR13620">
    <property type="entry name" value="3-5 EXONUCLEASE"/>
    <property type="match status" value="1"/>
</dbReference>
<dbReference type="InterPro" id="IPR002562">
    <property type="entry name" value="3'-5'_exonuclease_dom"/>
</dbReference>
<dbReference type="GO" id="GO:0005634">
    <property type="term" value="C:nucleus"/>
    <property type="evidence" value="ECO:0007669"/>
    <property type="project" value="TreeGrafter"/>
</dbReference>
<dbReference type="GO" id="GO:0008408">
    <property type="term" value="F:3'-5' exonuclease activity"/>
    <property type="evidence" value="ECO:0007669"/>
    <property type="project" value="InterPro"/>
</dbReference>
<dbReference type="InterPro" id="IPR051132">
    <property type="entry name" value="3-5_Exonuclease_domain"/>
</dbReference>
<keyword evidence="2" id="KW-0378">Hydrolase</keyword>
<sequence>MPVGNHGASPLFRMRCPAGLRSISRPSGYRFHSFTTPLRSRNGSVARPNSTMYPSSYGRLWHPGHGINFTPARPEEEEAHPRVDMLRSLHTTSANSSQSAAAESNESEYILSEDSSESITSGDDDVPFSTAPEFQPESDAASTTLSDGTNDPEARVLTDLKFQIPEDAFLGAQNAPEGSPESFYTYTLYRGPSDEEGEKKVKVHYCKSKHTMERVCQYFLEDKVLGFDLEWYPRATRKSGPRQNVSLIQLANESRIALFHVALFPAQDDLVSPTFIKIMGDPSVAKTGVAIKGDCTRLNTHLGVPTRGIFELSHLHKLVKYSKEGQYDLINKRLVPLAVQVKEHLGLPMFKGQDVRSSDWSRILKPEQLIYSATDAYAGFQLYHELERKRVSLDPTPPRPHFAELVLPIRLADGAAVAADDIDGAEKKTHGSVFFLTEVEGESIAESIQKAPAVTPKRTQQKDPRVAAAEERMASYKASAGPFRATGPAVRSYFIWRDNEDLDPEAIAKLLREPPLQTMTVVTYILEAIKLQTLPFDKKRLREECLSRLSTDSGRGRYKSLVQEASEPDA</sequence>
<dbReference type="PANTHER" id="PTHR13620:SF104">
    <property type="entry name" value="EXONUCLEASE 3'-5' DOMAIN-CONTAINING PROTEIN 2"/>
    <property type="match status" value="1"/>
</dbReference>
<evidence type="ECO:0000313" key="5">
    <source>
        <dbReference type="EMBL" id="KAF4488518.1"/>
    </source>
</evidence>
<evidence type="ECO:0000256" key="1">
    <source>
        <dbReference type="ARBA" id="ARBA00022722"/>
    </source>
</evidence>
<dbReference type="GeneID" id="43618036"/>
<keyword evidence="1" id="KW-0540">Nuclease</keyword>
<dbReference type="Gene3D" id="3.30.420.10">
    <property type="entry name" value="Ribonuclease H-like superfamily/Ribonuclease H"/>
    <property type="match status" value="1"/>
</dbReference>
<evidence type="ECO:0000256" key="2">
    <source>
        <dbReference type="ARBA" id="ARBA00022801"/>
    </source>
</evidence>
<dbReference type="InterPro" id="IPR036397">
    <property type="entry name" value="RNaseH_sf"/>
</dbReference>
<reference evidence="5 6" key="2">
    <citation type="submission" date="2020-04" db="EMBL/GenBank/DDBJ databases">
        <title>Genome sequencing and assembly of multiple isolates from the Colletotrichum gloeosporioides species complex.</title>
        <authorList>
            <person name="Gan P."/>
            <person name="Shirasu K."/>
        </authorList>
    </citation>
    <scope>NUCLEOTIDE SEQUENCE [LARGE SCALE GENOMIC DNA]</scope>
    <source>
        <strain evidence="5 6">Nara gc5</strain>
    </source>
</reference>
<dbReference type="InParanoid" id="A0A7J6JE00"/>
<dbReference type="SMART" id="SM00474">
    <property type="entry name" value="35EXOc"/>
    <property type="match status" value="1"/>
</dbReference>
<keyword evidence="5" id="KW-0347">Helicase</keyword>
<gene>
    <name evidence="5" type="primary">WRN</name>
    <name evidence="5" type="ORF">CGGC5_v003460</name>
</gene>
<dbReference type="GO" id="GO:0004386">
    <property type="term" value="F:helicase activity"/>
    <property type="evidence" value="ECO:0007669"/>
    <property type="project" value="UniProtKB-KW"/>
</dbReference>
<reference evidence="5 6" key="1">
    <citation type="submission" date="2012-08" db="EMBL/GenBank/DDBJ databases">
        <authorList>
            <person name="Gan P.H.P."/>
            <person name="Ikeda K."/>
            <person name="Irieda H."/>
            <person name="Narusaka M."/>
            <person name="O'Connell R.J."/>
            <person name="Narusaka Y."/>
            <person name="Takano Y."/>
            <person name="Kubo Y."/>
            <person name="Shirasu K."/>
        </authorList>
    </citation>
    <scope>NUCLEOTIDE SEQUENCE [LARGE SCALE GENOMIC DNA]</scope>
    <source>
        <strain evidence="5 6">Nara gc5</strain>
    </source>
</reference>
<accession>A0A7J6JE00</accession>
<dbReference type="AlphaFoldDB" id="A0A7J6JE00"/>
<feature type="region of interest" description="Disordered" evidence="3">
    <location>
        <begin position="91"/>
        <end position="152"/>
    </location>
</feature>